<feature type="compositionally biased region" description="Polar residues" evidence="1">
    <location>
        <begin position="821"/>
        <end position="834"/>
    </location>
</feature>
<proteinExistence type="predicted"/>
<feature type="compositionally biased region" description="Polar residues" evidence="1">
    <location>
        <begin position="740"/>
        <end position="749"/>
    </location>
</feature>
<feature type="region of interest" description="Disordered" evidence="1">
    <location>
        <begin position="756"/>
        <end position="834"/>
    </location>
</feature>
<feature type="region of interest" description="Disordered" evidence="1">
    <location>
        <begin position="846"/>
        <end position="968"/>
    </location>
</feature>
<feature type="compositionally biased region" description="Low complexity" evidence="1">
    <location>
        <begin position="765"/>
        <end position="820"/>
    </location>
</feature>
<dbReference type="AlphaFoldDB" id="A0A077ZQI2"/>
<evidence type="ECO:0000313" key="2">
    <source>
        <dbReference type="EMBL" id="CDW72173.1"/>
    </source>
</evidence>
<protein>
    <submittedName>
        <fullName evidence="2">Uncharacterized protein</fullName>
    </submittedName>
</protein>
<gene>
    <name evidence="2" type="primary">Contig161.g192</name>
    <name evidence="2" type="ORF">STYLEM_1128</name>
</gene>
<evidence type="ECO:0000256" key="1">
    <source>
        <dbReference type="SAM" id="MobiDB-lite"/>
    </source>
</evidence>
<evidence type="ECO:0000313" key="3">
    <source>
        <dbReference type="Proteomes" id="UP000039865"/>
    </source>
</evidence>
<feature type="compositionally biased region" description="Low complexity" evidence="1">
    <location>
        <begin position="920"/>
        <end position="945"/>
    </location>
</feature>
<reference evidence="2 3" key="1">
    <citation type="submission" date="2014-06" db="EMBL/GenBank/DDBJ databases">
        <authorList>
            <person name="Swart Estienne"/>
        </authorList>
    </citation>
    <scope>NUCLEOTIDE SEQUENCE [LARGE SCALE GENOMIC DNA]</scope>
    <source>
        <strain evidence="2 3">130c</strain>
    </source>
</reference>
<feature type="region of interest" description="Disordered" evidence="1">
    <location>
        <begin position="730"/>
        <end position="749"/>
    </location>
</feature>
<dbReference type="InParanoid" id="A0A077ZQI2"/>
<feature type="compositionally biased region" description="Low complexity" evidence="1">
    <location>
        <begin position="954"/>
        <end position="968"/>
    </location>
</feature>
<keyword evidence="3" id="KW-1185">Reference proteome</keyword>
<dbReference type="Proteomes" id="UP000039865">
    <property type="component" value="Unassembled WGS sequence"/>
</dbReference>
<feature type="compositionally biased region" description="Polar residues" evidence="1">
    <location>
        <begin position="634"/>
        <end position="646"/>
    </location>
</feature>
<accession>A0A077ZQI2</accession>
<feature type="region of interest" description="Disordered" evidence="1">
    <location>
        <begin position="688"/>
        <end position="725"/>
    </location>
</feature>
<feature type="region of interest" description="Disordered" evidence="1">
    <location>
        <begin position="610"/>
        <end position="646"/>
    </location>
</feature>
<feature type="compositionally biased region" description="Polar residues" evidence="1">
    <location>
        <begin position="846"/>
        <end position="919"/>
    </location>
</feature>
<feature type="compositionally biased region" description="Low complexity" evidence="1">
    <location>
        <begin position="610"/>
        <end position="631"/>
    </location>
</feature>
<feature type="compositionally biased region" description="Polar residues" evidence="1">
    <location>
        <begin position="703"/>
        <end position="719"/>
    </location>
</feature>
<feature type="compositionally biased region" description="Low complexity" evidence="1">
    <location>
        <begin position="730"/>
        <end position="739"/>
    </location>
</feature>
<dbReference type="EMBL" id="CCKQ01001065">
    <property type="protein sequence ID" value="CDW72173.1"/>
    <property type="molecule type" value="Genomic_DNA"/>
</dbReference>
<organism evidence="2 3">
    <name type="scientific">Stylonychia lemnae</name>
    <name type="common">Ciliate</name>
    <dbReference type="NCBI Taxonomy" id="5949"/>
    <lineage>
        <taxon>Eukaryota</taxon>
        <taxon>Sar</taxon>
        <taxon>Alveolata</taxon>
        <taxon>Ciliophora</taxon>
        <taxon>Intramacronucleata</taxon>
        <taxon>Spirotrichea</taxon>
        <taxon>Stichotrichia</taxon>
        <taxon>Sporadotrichida</taxon>
        <taxon>Oxytrichidae</taxon>
        <taxon>Stylonychinae</taxon>
        <taxon>Stylonychia</taxon>
    </lineage>
</organism>
<sequence length="1239" mass="138055">MIDQTVKCFSPQPQSPFPQIIGGNIDNTEFSCIQYNSQTKRILATGASSSTDIVTSISTPIITYLDENTGRLIWQKQYTYNPGLSQVTPFTFSKCSIQKGQQNYALAMSQNPQFGIFVIDLSNGDLVKAFYEFSSTSLSIKNSRYAIGIIMTQSNIIYVFSGESDKVMVSALQFDQTKNQISPVYYRTYGTSTNKFYGYDISLTAALDYVYIAGSVKQLLAMTKISLSTGTSAYTYMIDNISGNSALKALTKIEIYEYLLQIFQITCAENLGPDGNDVALLDFSETLGGVITLAKTWFLDMSSKTRCLSVNFNSITVWFLIYVEQNSAIYYGKTDTLFAGTTLTLNQIKVSSSLTQTLIAKDGYISEDGSKAIWLGQVSAINQDTYNKKSGFLMNYPQNSCLSSALTTNMQQSVKTQSLFILQFGSVAFSNPSQAVYSSMSDSIVYKQIDSIQSQSLKDIDIIKLPDECQALMTPGSIIKPILNSLQYSYQILELNPQTLNIDIPDFKYSIDCDDLVWAYYSTLSNQQTLPTFIEFKQIESGGSRITISTNDNTTAGIYSIKIRGVLNNIYEENILITLTMLGIPSTMIDIPPVEIAQNETNNVTENQIENNNSVNSNTSIQNNQTNSSDINDQENSTQNSNISESNLNNTQTEQIQNQTQLENNQTNNLNSTNSSTNDNQTLANQTTNETFNSNSTENSTNILNDTTETSNETNPANQTDNLENTTNITENNQTNISNPTNESNPENQTIIFENNNTNISSGDQNNTNQSALSSNSSSNNSSINDTQSNQVNSNVTQVNSTNNQNDNQTNQNQTDPSNDAIQNITPDSNITQNSSTILNNTIESLDNQTHPNNTNLDNSTSNFNQTGNNDTQQSQNNSRDNHTSSQNETIEQQNSTQNQNDTIVQLEPNENQTNSDQYQNSSNTENKNTTQQNVTQNLTENNQNSTSLNENATNVNSNQSRTNQSNTTYMKQKNAPYFNDDLAKEIIIYVKEIQSYKLPQIVNPDINNNAVELSYNIQPNISLPTFVKIQSRGFQLDPKSGDQGTYNLVIILSNRNSEPLLQSQYLLKIIVKPLDNKRDIQKFLQSLNQTKNEAKSNNTSIQMIDSDFKIQIDSISQRQRLKLSFSQPLLVQLTDDQINDLLILQANDGQGISKLKGWNIVSTNLNGILIQLNFYNNYEVSSNQDPDYISISLNNTKSVISSKSLLYMDKTLKISMKIPTQFDNDGKNISSINTFQNK</sequence>
<name>A0A077ZQI2_STYLE</name>
<feature type="compositionally biased region" description="Low complexity" evidence="1">
    <location>
        <begin position="688"/>
        <end position="702"/>
    </location>
</feature>